<evidence type="ECO:0000313" key="2">
    <source>
        <dbReference type="EMBL" id="KAF0889761.1"/>
    </source>
</evidence>
<accession>A0A6G1BPQ7</accession>
<sequence length="141" mass="14993">MEGLLEECALALVQWVCLGARLLWEELLPLGDRPLPMRAEQAKSYLSGLTDLVVGPTIHKMDADDQAGLPRIQQSLPSMNSLEGRTPAPPMASYLPMEPSGLQGPPVLRGLDDLNLPASSGAEPSRGAFVLVGRNPPSGLT</sequence>
<dbReference type="EMBL" id="SPHZ02000012">
    <property type="protein sequence ID" value="KAF0889761.1"/>
    <property type="molecule type" value="Genomic_DNA"/>
</dbReference>
<organism evidence="2 3">
    <name type="scientific">Oryza meyeriana var. granulata</name>
    <dbReference type="NCBI Taxonomy" id="110450"/>
    <lineage>
        <taxon>Eukaryota</taxon>
        <taxon>Viridiplantae</taxon>
        <taxon>Streptophyta</taxon>
        <taxon>Embryophyta</taxon>
        <taxon>Tracheophyta</taxon>
        <taxon>Spermatophyta</taxon>
        <taxon>Magnoliopsida</taxon>
        <taxon>Liliopsida</taxon>
        <taxon>Poales</taxon>
        <taxon>Poaceae</taxon>
        <taxon>BOP clade</taxon>
        <taxon>Oryzoideae</taxon>
        <taxon>Oryzeae</taxon>
        <taxon>Oryzinae</taxon>
        <taxon>Oryza</taxon>
        <taxon>Oryza meyeriana</taxon>
    </lineage>
</organism>
<feature type="region of interest" description="Disordered" evidence="1">
    <location>
        <begin position="76"/>
        <end position="141"/>
    </location>
</feature>
<proteinExistence type="predicted"/>
<protein>
    <submittedName>
        <fullName evidence="2">Uncharacterized protein</fullName>
    </submittedName>
</protein>
<keyword evidence="3" id="KW-1185">Reference proteome</keyword>
<comment type="caution">
    <text evidence="2">The sequence shown here is derived from an EMBL/GenBank/DDBJ whole genome shotgun (WGS) entry which is preliminary data.</text>
</comment>
<evidence type="ECO:0000256" key="1">
    <source>
        <dbReference type="SAM" id="MobiDB-lite"/>
    </source>
</evidence>
<dbReference type="Proteomes" id="UP000479710">
    <property type="component" value="Unassembled WGS sequence"/>
</dbReference>
<dbReference type="AlphaFoldDB" id="A0A6G1BPQ7"/>
<dbReference type="OrthoDB" id="10550581at2759"/>
<reference evidence="2 3" key="1">
    <citation type="submission" date="2019-11" db="EMBL/GenBank/DDBJ databases">
        <title>Whole genome sequence of Oryza granulata.</title>
        <authorList>
            <person name="Li W."/>
        </authorList>
    </citation>
    <scope>NUCLEOTIDE SEQUENCE [LARGE SCALE GENOMIC DNA]</scope>
    <source>
        <strain evidence="3">cv. Menghai</strain>
        <tissue evidence="2">Leaf</tissue>
    </source>
</reference>
<gene>
    <name evidence="2" type="ORF">E2562_030569</name>
</gene>
<name>A0A6G1BPQ7_9ORYZ</name>
<evidence type="ECO:0000313" key="3">
    <source>
        <dbReference type="Proteomes" id="UP000479710"/>
    </source>
</evidence>